<protein>
    <recommendedName>
        <fullName evidence="1">Heterokaryon incompatibility domain-containing protein</fullName>
    </recommendedName>
</protein>
<evidence type="ECO:0000313" key="2">
    <source>
        <dbReference type="EMBL" id="KAF7927504.1"/>
    </source>
</evidence>
<gene>
    <name evidence="2" type="ORF">EAE98_005886</name>
</gene>
<organism evidence="2 3">
    <name type="scientific">Botrytis deweyae</name>
    <dbReference type="NCBI Taxonomy" id="2478750"/>
    <lineage>
        <taxon>Eukaryota</taxon>
        <taxon>Fungi</taxon>
        <taxon>Dikarya</taxon>
        <taxon>Ascomycota</taxon>
        <taxon>Pezizomycotina</taxon>
        <taxon>Leotiomycetes</taxon>
        <taxon>Helotiales</taxon>
        <taxon>Sclerotiniaceae</taxon>
        <taxon>Botrytis</taxon>
    </lineage>
</organism>
<dbReference type="PANTHER" id="PTHR24148:SF64">
    <property type="entry name" value="HETEROKARYON INCOMPATIBILITY DOMAIN-CONTAINING PROTEIN"/>
    <property type="match status" value="1"/>
</dbReference>
<dbReference type="PANTHER" id="PTHR24148">
    <property type="entry name" value="ANKYRIN REPEAT DOMAIN-CONTAINING PROTEIN 39 HOMOLOG-RELATED"/>
    <property type="match status" value="1"/>
</dbReference>
<keyword evidence="3" id="KW-1185">Reference proteome</keyword>
<dbReference type="InterPro" id="IPR052895">
    <property type="entry name" value="HetReg/Transcr_Mod"/>
</dbReference>
<sequence length="213" mass="24225">MTANTDSHDLRARTTADSLRLHNSIASPILYRRRPEVVSMETARLRSFADKFTPKMYAEVLVALQDLEFPFNDSGLSERSINSQKTPYITILGHCPNATRLVILLPSNDPDSPLKCGICTDSLDNSPDYAALSRLWGESNKEMLKVYGNGFSIYLRPNLHSILGDLRDKTESRILWIDTISCDMQNYEESSFQMRIMERVCSQARIVIQWLAC</sequence>
<dbReference type="InterPro" id="IPR010730">
    <property type="entry name" value="HET"/>
</dbReference>
<dbReference type="GeneID" id="62232660"/>
<dbReference type="Pfam" id="PF06985">
    <property type="entry name" value="HET"/>
    <property type="match status" value="1"/>
</dbReference>
<dbReference type="EMBL" id="RCSX01000012">
    <property type="protein sequence ID" value="KAF7927504.1"/>
    <property type="molecule type" value="Genomic_DNA"/>
</dbReference>
<feature type="domain" description="Heterokaryon incompatibility" evidence="1">
    <location>
        <begin position="129"/>
        <end position="212"/>
    </location>
</feature>
<proteinExistence type="predicted"/>
<comment type="caution">
    <text evidence="2">The sequence shown here is derived from an EMBL/GenBank/DDBJ whole genome shotgun (WGS) entry which is preliminary data.</text>
</comment>
<dbReference type="RefSeq" id="XP_038809903.1">
    <property type="nucleotide sequence ID" value="XM_038953508.1"/>
</dbReference>
<evidence type="ECO:0000313" key="3">
    <source>
        <dbReference type="Proteomes" id="UP000783213"/>
    </source>
</evidence>
<dbReference type="Proteomes" id="UP000783213">
    <property type="component" value="Unassembled WGS sequence"/>
</dbReference>
<accession>A0ABQ7IL22</accession>
<reference evidence="2 3" key="1">
    <citation type="journal article" date="2020" name="Genome Biol. Evol.">
        <title>Comparative genomics of Sclerotiniaceae.</title>
        <authorList>
            <person name="Valero Jimenez C.A."/>
            <person name="Steentjes M."/>
            <person name="Scholten O.E."/>
            <person name="Van Kan J.A.L."/>
        </authorList>
    </citation>
    <scope>NUCLEOTIDE SEQUENCE [LARGE SCALE GENOMIC DNA]</scope>
    <source>
        <strain evidence="2 3">B1</strain>
    </source>
</reference>
<evidence type="ECO:0000259" key="1">
    <source>
        <dbReference type="Pfam" id="PF06985"/>
    </source>
</evidence>
<name>A0ABQ7IL22_9HELO</name>